<dbReference type="Proteomes" id="UP000231644">
    <property type="component" value="Unassembled WGS sequence"/>
</dbReference>
<evidence type="ECO:0000256" key="4">
    <source>
        <dbReference type="ARBA" id="ARBA00022827"/>
    </source>
</evidence>
<dbReference type="PROSITE" id="PS00624">
    <property type="entry name" value="GMC_OXRED_2"/>
    <property type="match status" value="1"/>
</dbReference>
<dbReference type="Gene3D" id="3.30.560.10">
    <property type="entry name" value="Glucose Oxidase, domain 3"/>
    <property type="match status" value="1"/>
</dbReference>
<keyword evidence="10" id="KW-1185">Reference proteome</keyword>
<dbReference type="GO" id="GO:0050660">
    <property type="term" value="F:flavin adenine dinucleotide binding"/>
    <property type="evidence" value="ECO:0007669"/>
    <property type="project" value="InterPro"/>
</dbReference>
<evidence type="ECO:0000259" key="7">
    <source>
        <dbReference type="PROSITE" id="PS00623"/>
    </source>
</evidence>
<evidence type="ECO:0000313" key="9">
    <source>
        <dbReference type="EMBL" id="SFD21188.1"/>
    </source>
</evidence>
<dbReference type="PANTHER" id="PTHR11552">
    <property type="entry name" value="GLUCOSE-METHANOL-CHOLINE GMC OXIDOREDUCTASE"/>
    <property type="match status" value="1"/>
</dbReference>
<comment type="similarity">
    <text evidence="2 6">Belongs to the GMC oxidoreductase family.</text>
</comment>
<dbReference type="GO" id="GO:0016614">
    <property type="term" value="F:oxidoreductase activity, acting on CH-OH group of donors"/>
    <property type="evidence" value="ECO:0007669"/>
    <property type="project" value="InterPro"/>
</dbReference>
<evidence type="ECO:0000313" key="10">
    <source>
        <dbReference type="Proteomes" id="UP000231644"/>
    </source>
</evidence>
<dbReference type="InterPro" id="IPR007867">
    <property type="entry name" value="GMC_OxRtase_C"/>
</dbReference>
<dbReference type="AlphaFoldDB" id="A0A1I1QMW0"/>
<feature type="binding site" evidence="5">
    <location>
        <begin position="92"/>
        <end position="95"/>
    </location>
    <ligand>
        <name>FAD</name>
        <dbReference type="ChEBI" id="CHEBI:57692"/>
    </ligand>
</feature>
<feature type="binding site" evidence="5">
    <location>
        <position position="219"/>
    </location>
    <ligand>
        <name>FAD</name>
        <dbReference type="ChEBI" id="CHEBI:57692"/>
    </ligand>
</feature>
<dbReference type="STRING" id="517719.SAMN05421762_3634"/>
<feature type="domain" description="Glucose-methanol-choline oxidoreductase N-terminal" evidence="8">
    <location>
        <begin position="254"/>
        <end position="268"/>
    </location>
</feature>
<evidence type="ECO:0000256" key="6">
    <source>
        <dbReference type="RuleBase" id="RU003968"/>
    </source>
</evidence>
<keyword evidence="3 6" id="KW-0285">Flavoprotein</keyword>
<dbReference type="RefSeq" id="WP_093455105.1">
    <property type="nucleotide sequence ID" value="NZ_FNZG01000013.1"/>
</dbReference>
<dbReference type="PROSITE" id="PS00623">
    <property type="entry name" value="GMC_OXRED_1"/>
    <property type="match status" value="1"/>
</dbReference>
<dbReference type="SUPFAM" id="SSF54373">
    <property type="entry name" value="FAD-linked reductases, C-terminal domain"/>
    <property type="match status" value="1"/>
</dbReference>
<dbReference type="InterPro" id="IPR012132">
    <property type="entry name" value="GMC_OxRdtase"/>
</dbReference>
<evidence type="ECO:0000256" key="3">
    <source>
        <dbReference type="ARBA" id="ARBA00022630"/>
    </source>
</evidence>
<sequence>MADYVVIGGGSSGGVVAARLSEDPNTTVTLLEAGGPGNSKFVSIPGMFAGLIQNYKINKLNWRFNTTPQKNLNNRALYNPRGKMLGGSSGMNGMVYIRGESGDYDRWSELGNEGWSYDEVLPYFRKAENNERGADDYHGDSGPLHVSNGDASFDFYNAFLASGEKLEYPKTPDFNGANREGLGIYQFTTKNGERASVKFCYLDPITDRKNLDIQVKATVRRIVMEDGRAVAVEYDQGGETKRVGVNKEVIVSGGAFGSPQVLMLSGIGPRAELEKHGIKVQHELPGVGENLHDHPDVMFVFKSKKRTGISLGPLGTLKNLGAFYQYFTRRKGWLANPPTAAGGFLRSEPGKNNPDFQLHMVPLPYRNHAHDYMSMIKWGFTMIVNIGHPRSRGRLTLKNANPGSEPNIDLNLLDHADDLKDMRNAFKVTQDILHGSPLKDMIAKPLYPKRYLNTDAEIDDYLRAEVNHAYHPVGTCKMGRDDMAVVDARLKVKGLANVRVADASIMPEIINGNTNATCIMIGEKAADMIKEDAAAT</sequence>
<feature type="domain" description="Glucose-methanol-choline oxidoreductase N-terminal" evidence="7">
    <location>
        <begin position="82"/>
        <end position="105"/>
    </location>
</feature>
<evidence type="ECO:0000259" key="8">
    <source>
        <dbReference type="PROSITE" id="PS00624"/>
    </source>
</evidence>
<dbReference type="Gene3D" id="3.50.50.60">
    <property type="entry name" value="FAD/NAD(P)-binding domain"/>
    <property type="match status" value="1"/>
</dbReference>
<dbReference type="PANTHER" id="PTHR11552:SF147">
    <property type="entry name" value="CHOLINE DEHYDROGENASE, MITOCHONDRIAL"/>
    <property type="match status" value="1"/>
</dbReference>
<gene>
    <name evidence="9" type="ORF">SAMN05421762_3634</name>
</gene>
<name>A0A1I1QMW0_9RHOB</name>
<protein>
    <submittedName>
        <fullName evidence="9">Choline dehydrogenase</fullName>
    </submittedName>
</protein>
<dbReference type="InterPro" id="IPR036188">
    <property type="entry name" value="FAD/NAD-bd_sf"/>
</dbReference>
<keyword evidence="4 5" id="KW-0274">FAD</keyword>
<evidence type="ECO:0000256" key="1">
    <source>
        <dbReference type="ARBA" id="ARBA00001974"/>
    </source>
</evidence>
<dbReference type="Pfam" id="PF05199">
    <property type="entry name" value="GMC_oxred_C"/>
    <property type="match status" value="1"/>
</dbReference>
<dbReference type="InterPro" id="IPR000172">
    <property type="entry name" value="GMC_OxRdtase_N"/>
</dbReference>
<reference evidence="9 10" key="1">
    <citation type="submission" date="2016-10" db="EMBL/GenBank/DDBJ databases">
        <authorList>
            <person name="de Groot N.N."/>
        </authorList>
    </citation>
    <scope>NUCLEOTIDE SEQUENCE [LARGE SCALE GENOMIC DNA]</scope>
    <source>
        <strain evidence="9 10">DSM 29619</strain>
    </source>
</reference>
<dbReference type="SUPFAM" id="SSF51905">
    <property type="entry name" value="FAD/NAD(P)-binding domain"/>
    <property type="match status" value="1"/>
</dbReference>
<accession>A0A1I1QMW0</accession>
<evidence type="ECO:0000256" key="5">
    <source>
        <dbReference type="PIRSR" id="PIRSR000137-2"/>
    </source>
</evidence>
<dbReference type="EMBL" id="FOLX01000004">
    <property type="protein sequence ID" value="SFD21188.1"/>
    <property type="molecule type" value="Genomic_DNA"/>
</dbReference>
<proteinExistence type="inferred from homology"/>
<dbReference type="PIRSF" id="PIRSF000137">
    <property type="entry name" value="Alcohol_oxidase"/>
    <property type="match status" value="1"/>
</dbReference>
<comment type="cofactor">
    <cofactor evidence="1 5">
        <name>FAD</name>
        <dbReference type="ChEBI" id="CHEBI:57692"/>
    </cofactor>
</comment>
<dbReference type="OrthoDB" id="9785276at2"/>
<dbReference type="Pfam" id="PF00732">
    <property type="entry name" value="GMC_oxred_N"/>
    <property type="match status" value="1"/>
</dbReference>
<evidence type="ECO:0000256" key="2">
    <source>
        <dbReference type="ARBA" id="ARBA00010790"/>
    </source>
</evidence>
<organism evidence="9 10">
    <name type="scientific">Pseudooceanicola nitratireducens</name>
    <dbReference type="NCBI Taxonomy" id="517719"/>
    <lineage>
        <taxon>Bacteria</taxon>
        <taxon>Pseudomonadati</taxon>
        <taxon>Pseudomonadota</taxon>
        <taxon>Alphaproteobacteria</taxon>
        <taxon>Rhodobacterales</taxon>
        <taxon>Paracoccaceae</taxon>
        <taxon>Pseudooceanicola</taxon>
    </lineage>
</organism>